<comment type="caution">
    <text evidence="1">The sequence shown here is derived from an EMBL/GenBank/DDBJ whole genome shotgun (WGS) entry which is preliminary data.</text>
</comment>
<dbReference type="InParanoid" id="A0A409W0G1"/>
<proteinExistence type="predicted"/>
<keyword evidence="2" id="KW-1185">Reference proteome</keyword>
<sequence>MTLLIHSKSFHIILSNASRSTLRLSSPITQAYSISPNLVLPHRSFTPLAAVEKAFDWVDEGEEMEAGNVGIEVGMTTRQGKGGNI</sequence>
<accession>A0A409W0G1</accession>
<protein>
    <submittedName>
        <fullName evidence="1">Uncharacterized protein</fullName>
    </submittedName>
</protein>
<dbReference type="AlphaFoldDB" id="A0A409W0G1"/>
<dbReference type="EMBL" id="NHYD01003839">
    <property type="protein sequence ID" value="PPQ71990.1"/>
    <property type="molecule type" value="Genomic_DNA"/>
</dbReference>
<evidence type="ECO:0000313" key="1">
    <source>
        <dbReference type="EMBL" id="PPQ71990.1"/>
    </source>
</evidence>
<gene>
    <name evidence="1" type="ORF">CVT25_015007</name>
</gene>
<name>A0A409W0G1_PSICY</name>
<organism evidence="1 2">
    <name type="scientific">Psilocybe cyanescens</name>
    <dbReference type="NCBI Taxonomy" id="93625"/>
    <lineage>
        <taxon>Eukaryota</taxon>
        <taxon>Fungi</taxon>
        <taxon>Dikarya</taxon>
        <taxon>Basidiomycota</taxon>
        <taxon>Agaricomycotina</taxon>
        <taxon>Agaricomycetes</taxon>
        <taxon>Agaricomycetidae</taxon>
        <taxon>Agaricales</taxon>
        <taxon>Agaricineae</taxon>
        <taxon>Strophariaceae</taxon>
        <taxon>Psilocybe</taxon>
    </lineage>
</organism>
<evidence type="ECO:0000313" key="2">
    <source>
        <dbReference type="Proteomes" id="UP000283269"/>
    </source>
</evidence>
<dbReference type="Proteomes" id="UP000283269">
    <property type="component" value="Unassembled WGS sequence"/>
</dbReference>
<reference evidence="1 2" key="1">
    <citation type="journal article" date="2018" name="Evol. Lett.">
        <title>Horizontal gene cluster transfer increased hallucinogenic mushroom diversity.</title>
        <authorList>
            <person name="Reynolds H.T."/>
            <person name="Vijayakumar V."/>
            <person name="Gluck-Thaler E."/>
            <person name="Korotkin H.B."/>
            <person name="Matheny P.B."/>
            <person name="Slot J.C."/>
        </authorList>
    </citation>
    <scope>NUCLEOTIDE SEQUENCE [LARGE SCALE GENOMIC DNA]</scope>
    <source>
        <strain evidence="1 2">2631</strain>
    </source>
</reference>